<protein>
    <submittedName>
        <fullName evidence="5">MarR family transcriptional regulator</fullName>
    </submittedName>
</protein>
<reference evidence="5 6" key="1">
    <citation type="submission" date="2019-12" db="EMBL/GenBank/DDBJ databases">
        <title>The genome of Stappia indica PHM037.</title>
        <authorList>
            <person name="Kacar D."/>
            <person name="Galan B."/>
            <person name="Canedo L."/>
            <person name="Rodriguez P."/>
            <person name="de la Calle F."/>
            <person name="Garcia J.L."/>
        </authorList>
    </citation>
    <scope>NUCLEOTIDE SEQUENCE [LARGE SCALE GENOMIC DNA]</scope>
    <source>
        <strain evidence="5 6">PHM037</strain>
    </source>
</reference>
<sequence length="162" mass="18133">MGNDQRPLELEGFLPYRLNVLAETVSQSLAGIYRRRYAISVPEWRIMATLGQFGTMTAKEIGAHSHMHKTKVSRAVASLEHRDFLLRKANARDMRESFLQLTDKGMGAYRQLVPEAHRFIEALVAPLDPADRLVFDRVLEQLAGRAKELSIDLDGADTVAAG</sequence>
<keyword evidence="2" id="KW-0238">DNA-binding</keyword>
<dbReference type="InterPro" id="IPR052067">
    <property type="entry name" value="Metal_resp_HTH_trans_reg"/>
</dbReference>
<evidence type="ECO:0000313" key="5">
    <source>
        <dbReference type="EMBL" id="QGZ37198.1"/>
    </source>
</evidence>
<gene>
    <name evidence="5" type="ORF">GH266_02480</name>
</gene>
<dbReference type="Proteomes" id="UP000435648">
    <property type="component" value="Chromosome"/>
</dbReference>
<dbReference type="AlphaFoldDB" id="A0A857CEB6"/>
<evidence type="ECO:0000313" key="6">
    <source>
        <dbReference type="Proteomes" id="UP000435648"/>
    </source>
</evidence>
<dbReference type="InterPro" id="IPR000835">
    <property type="entry name" value="HTH_MarR-typ"/>
</dbReference>
<dbReference type="SMART" id="SM00347">
    <property type="entry name" value="HTH_MARR"/>
    <property type="match status" value="1"/>
</dbReference>
<feature type="domain" description="HTH marR-type" evidence="4">
    <location>
        <begin position="11"/>
        <end position="144"/>
    </location>
</feature>
<dbReference type="PANTHER" id="PTHR35790:SF4">
    <property type="entry name" value="HTH-TYPE TRANSCRIPTIONAL REGULATOR PCHR"/>
    <property type="match status" value="1"/>
</dbReference>
<evidence type="ECO:0000256" key="3">
    <source>
        <dbReference type="ARBA" id="ARBA00023163"/>
    </source>
</evidence>
<keyword evidence="3" id="KW-0804">Transcription</keyword>
<dbReference type="EMBL" id="CP046908">
    <property type="protein sequence ID" value="QGZ37198.1"/>
    <property type="molecule type" value="Genomic_DNA"/>
</dbReference>
<dbReference type="InterPro" id="IPR036388">
    <property type="entry name" value="WH-like_DNA-bd_sf"/>
</dbReference>
<dbReference type="InterPro" id="IPR036390">
    <property type="entry name" value="WH_DNA-bd_sf"/>
</dbReference>
<dbReference type="SUPFAM" id="SSF46785">
    <property type="entry name" value="Winged helix' DNA-binding domain"/>
    <property type="match status" value="1"/>
</dbReference>
<accession>A0A857CEB6</accession>
<dbReference type="OrthoDB" id="8906692at2"/>
<keyword evidence="1" id="KW-0805">Transcription regulation</keyword>
<dbReference type="GO" id="GO:0003677">
    <property type="term" value="F:DNA binding"/>
    <property type="evidence" value="ECO:0007669"/>
    <property type="project" value="UniProtKB-KW"/>
</dbReference>
<proteinExistence type="predicted"/>
<organism evidence="5 6">
    <name type="scientific">Stappia indica</name>
    <dbReference type="NCBI Taxonomy" id="538381"/>
    <lineage>
        <taxon>Bacteria</taxon>
        <taxon>Pseudomonadati</taxon>
        <taxon>Pseudomonadota</taxon>
        <taxon>Alphaproteobacteria</taxon>
        <taxon>Hyphomicrobiales</taxon>
        <taxon>Stappiaceae</taxon>
        <taxon>Stappia</taxon>
    </lineage>
</organism>
<dbReference type="GO" id="GO:0003700">
    <property type="term" value="F:DNA-binding transcription factor activity"/>
    <property type="evidence" value="ECO:0007669"/>
    <property type="project" value="InterPro"/>
</dbReference>
<evidence type="ECO:0000256" key="1">
    <source>
        <dbReference type="ARBA" id="ARBA00023015"/>
    </source>
</evidence>
<dbReference type="PANTHER" id="PTHR35790">
    <property type="entry name" value="HTH-TYPE TRANSCRIPTIONAL REGULATOR PCHR"/>
    <property type="match status" value="1"/>
</dbReference>
<evidence type="ECO:0000259" key="4">
    <source>
        <dbReference type="PROSITE" id="PS50995"/>
    </source>
</evidence>
<name>A0A857CEB6_9HYPH</name>
<evidence type="ECO:0000256" key="2">
    <source>
        <dbReference type="ARBA" id="ARBA00023125"/>
    </source>
</evidence>
<dbReference type="Gene3D" id="1.10.10.10">
    <property type="entry name" value="Winged helix-like DNA-binding domain superfamily/Winged helix DNA-binding domain"/>
    <property type="match status" value="1"/>
</dbReference>
<dbReference type="KEGG" id="siw:GH266_02480"/>
<dbReference type="PROSITE" id="PS50995">
    <property type="entry name" value="HTH_MARR_2"/>
    <property type="match status" value="1"/>
</dbReference>
<dbReference type="Pfam" id="PF01047">
    <property type="entry name" value="MarR"/>
    <property type="match status" value="1"/>
</dbReference>